<dbReference type="EMBL" id="FZOT01000028">
    <property type="protein sequence ID" value="SNT35854.1"/>
    <property type="molecule type" value="Genomic_DNA"/>
</dbReference>
<evidence type="ECO:0000313" key="3">
    <source>
        <dbReference type="Proteomes" id="UP000198284"/>
    </source>
</evidence>
<name>A0A239M1K4_9BURK</name>
<dbReference type="GO" id="GO:0003700">
    <property type="term" value="F:DNA-binding transcription factor activity"/>
    <property type="evidence" value="ECO:0007669"/>
    <property type="project" value="InterPro"/>
</dbReference>
<evidence type="ECO:0000313" key="2">
    <source>
        <dbReference type="EMBL" id="SNT35854.1"/>
    </source>
</evidence>
<feature type="domain" description="HTH marR-type" evidence="1">
    <location>
        <begin position="22"/>
        <end position="154"/>
    </location>
</feature>
<gene>
    <name evidence="2" type="ORF">SAMN06265795_12848</name>
</gene>
<organism evidence="2 3">
    <name type="scientific">Noviherbaspirillum humi</name>
    <dbReference type="NCBI Taxonomy" id="1688639"/>
    <lineage>
        <taxon>Bacteria</taxon>
        <taxon>Pseudomonadati</taxon>
        <taxon>Pseudomonadota</taxon>
        <taxon>Betaproteobacteria</taxon>
        <taxon>Burkholderiales</taxon>
        <taxon>Oxalobacteraceae</taxon>
        <taxon>Noviherbaspirillum</taxon>
    </lineage>
</organism>
<dbReference type="GO" id="GO:0006950">
    <property type="term" value="P:response to stress"/>
    <property type="evidence" value="ECO:0007669"/>
    <property type="project" value="TreeGrafter"/>
</dbReference>
<dbReference type="PANTHER" id="PTHR33164:SF43">
    <property type="entry name" value="HTH-TYPE TRANSCRIPTIONAL REPRESSOR YETL"/>
    <property type="match status" value="1"/>
</dbReference>
<protein>
    <submittedName>
        <fullName evidence="2">Transcriptional regulator, MarR family</fullName>
    </submittedName>
</protein>
<evidence type="ECO:0000259" key="1">
    <source>
        <dbReference type="PROSITE" id="PS50995"/>
    </source>
</evidence>
<keyword evidence="3" id="KW-1185">Reference proteome</keyword>
<dbReference type="SMART" id="SM00347">
    <property type="entry name" value="HTH_MARR"/>
    <property type="match status" value="1"/>
</dbReference>
<dbReference type="Gene3D" id="1.10.10.10">
    <property type="entry name" value="Winged helix-like DNA-binding domain superfamily/Winged helix DNA-binding domain"/>
    <property type="match status" value="1"/>
</dbReference>
<proteinExistence type="predicted"/>
<dbReference type="InterPro" id="IPR000835">
    <property type="entry name" value="HTH_MarR-typ"/>
</dbReference>
<reference evidence="2 3" key="1">
    <citation type="submission" date="2017-06" db="EMBL/GenBank/DDBJ databases">
        <authorList>
            <person name="Kim H.J."/>
            <person name="Triplett B.A."/>
        </authorList>
    </citation>
    <scope>NUCLEOTIDE SEQUENCE [LARGE SCALE GENOMIC DNA]</scope>
    <source>
        <strain evidence="2 3">U15</strain>
    </source>
</reference>
<dbReference type="Pfam" id="PF01047">
    <property type="entry name" value="MarR"/>
    <property type="match status" value="1"/>
</dbReference>
<dbReference type="PANTHER" id="PTHR33164">
    <property type="entry name" value="TRANSCRIPTIONAL REGULATOR, MARR FAMILY"/>
    <property type="match status" value="1"/>
</dbReference>
<dbReference type="InterPro" id="IPR036390">
    <property type="entry name" value="WH_DNA-bd_sf"/>
</dbReference>
<dbReference type="SUPFAM" id="SSF46785">
    <property type="entry name" value="Winged helix' DNA-binding domain"/>
    <property type="match status" value="1"/>
</dbReference>
<accession>A0A239M1K4</accession>
<dbReference type="PROSITE" id="PS50995">
    <property type="entry name" value="HTH_MARR_2"/>
    <property type="match status" value="1"/>
</dbReference>
<dbReference type="AlphaFoldDB" id="A0A239M1K4"/>
<dbReference type="Proteomes" id="UP000198284">
    <property type="component" value="Unassembled WGS sequence"/>
</dbReference>
<sequence>MTRKFFMASKKQAGPGAGPQKPSGVAYLIGRLDHVLNKRMRDALAPIGLTVPHYTALSVFRSLGSISNAQLAERTMVSPQSANEMVKALEAKGWIGRAPDPSHGRIIQISLTEAGEEVLRRCDGEVAAIERLMFHDMGEEEQALLYRQLRAAVRSLSLHGI</sequence>
<dbReference type="InterPro" id="IPR036388">
    <property type="entry name" value="WH-like_DNA-bd_sf"/>
</dbReference>
<dbReference type="InterPro" id="IPR039422">
    <property type="entry name" value="MarR/SlyA-like"/>
</dbReference>